<dbReference type="GO" id="GO:0016787">
    <property type="term" value="F:hydrolase activity"/>
    <property type="evidence" value="ECO:0007669"/>
    <property type="project" value="UniProtKB-KW"/>
</dbReference>
<keyword evidence="2 4" id="KW-0378">Hydrolase</keyword>
<proteinExistence type="predicted"/>
<keyword evidence="5" id="KW-1185">Reference proteome</keyword>
<dbReference type="RefSeq" id="WP_160335763.1">
    <property type="nucleotide sequence ID" value="NZ_CALPCR010000024.1"/>
</dbReference>
<gene>
    <name evidence="4" type="ORF">E5987_09010</name>
</gene>
<feature type="domain" description="Peptidase M20 dimerisation" evidence="3">
    <location>
        <begin position="202"/>
        <end position="297"/>
    </location>
</feature>
<evidence type="ECO:0000313" key="4">
    <source>
        <dbReference type="EMBL" id="MVX57338.1"/>
    </source>
</evidence>
<dbReference type="Pfam" id="PF07687">
    <property type="entry name" value="M20_dimer"/>
    <property type="match status" value="1"/>
</dbReference>
<sequence length="418" mass="45397">METLAQDLKAAVQTLTEDTRFCHALAYVKDRLPETIRDQKELTLIEAPTGHEEKKARRYMQMLEEAGLTDVVMDEHFNVFGKVTGSANSGKSVLLEGHLDTVFSFGDVKEIREDEEGRLHCPGICDDTRALAANLAVLRALKDAGLKPVHDIYFAGTVREEGLGGMQGMAWVLDELKEKTELLATLSIDGPSGETFYANATGIVDWEVTFEGPGGHAWTACERPSAIHAAALAIAEMTKIKVPTDPKTTFTVSLIEGGQAIHGIAQKATFKINARSNSQEELNRLDDEFIRAFEAGAEAENPKDSCSGRISVTYRKILDVPAGSQPDNARIIQLTKLATLAVGREPNFLPGGCTNTNMAIARNIPAVTLGRGGEEYGTHTLNEWFNPKDVFCCEQKSLILLGVIAGIEGTLKPLGETL</sequence>
<dbReference type="PANTHER" id="PTHR43808">
    <property type="entry name" value="ACETYLORNITHINE DEACETYLASE"/>
    <property type="match status" value="1"/>
</dbReference>
<dbReference type="InterPro" id="IPR002933">
    <property type="entry name" value="Peptidase_M20"/>
</dbReference>
<dbReference type="GO" id="GO:0046872">
    <property type="term" value="F:metal ion binding"/>
    <property type="evidence" value="ECO:0007669"/>
    <property type="project" value="UniProtKB-KW"/>
</dbReference>
<dbReference type="OrthoDB" id="9783294at2"/>
<evidence type="ECO:0000313" key="5">
    <source>
        <dbReference type="Proteomes" id="UP000472580"/>
    </source>
</evidence>
<keyword evidence="1" id="KW-0479">Metal-binding</keyword>
<dbReference type="Proteomes" id="UP000472580">
    <property type="component" value="Unassembled WGS sequence"/>
</dbReference>
<accession>A0A6L6YKW6</accession>
<evidence type="ECO:0000256" key="2">
    <source>
        <dbReference type="ARBA" id="ARBA00022801"/>
    </source>
</evidence>
<organism evidence="4 5">
    <name type="scientific">Parasutterella muris</name>
    <dbReference type="NCBI Taxonomy" id="2565572"/>
    <lineage>
        <taxon>Bacteria</taxon>
        <taxon>Pseudomonadati</taxon>
        <taxon>Pseudomonadota</taxon>
        <taxon>Betaproteobacteria</taxon>
        <taxon>Burkholderiales</taxon>
        <taxon>Sutterellaceae</taxon>
        <taxon>Parasutterella</taxon>
    </lineage>
</organism>
<evidence type="ECO:0000256" key="1">
    <source>
        <dbReference type="ARBA" id="ARBA00022723"/>
    </source>
</evidence>
<dbReference type="PANTHER" id="PTHR43808:SF17">
    <property type="entry name" value="PEPTIDASE M20"/>
    <property type="match status" value="1"/>
</dbReference>
<dbReference type="Gene3D" id="3.40.630.10">
    <property type="entry name" value="Zn peptidases"/>
    <property type="match status" value="1"/>
</dbReference>
<dbReference type="InterPro" id="IPR036264">
    <property type="entry name" value="Bact_exopeptidase_dim_dom"/>
</dbReference>
<protein>
    <submittedName>
        <fullName evidence="4">M20/M25/M40 family metallo-hydrolase</fullName>
    </submittedName>
</protein>
<reference evidence="4 5" key="1">
    <citation type="submission" date="2019-12" db="EMBL/GenBank/DDBJ databases">
        <title>Microbes associate with the intestines of laboratory mice.</title>
        <authorList>
            <person name="Navarre W."/>
            <person name="Wong E."/>
        </authorList>
    </citation>
    <scope>NUCLEOTIDE SEQUENCE [LARGE SCALE GENOMIC DNA]</scope>
    <source>
        <strain evidence="4 5">NM82_D38</strain>
    </source>
</reference>
<dbReference type="InterPro" id="IPR050072">
    <property type="entry name" value="Peptidase_M20A"/>
</dbReference>
<dbReference type="SUPFAM" id="SSF53187">
    <property type="entry name" value="Zn-dependent exopeptidases"/>
    <property type="match status" value="1"/>
</dbReference>
<dbReference type="InterPro" id="IPR011650">
    <property type="entry name" value="Peptidase_M20_dimer"/>
</dbReference>
<dbReference type="Gene3D" id="3.30.70.360">
    <property type="match status" value="1"/>
</dbReference>
<dbReference type="Pfam" id="PF01546">
    <property type="entry name" value="Peptidase_M20"/>
    <property type="match status" value="1"/>
</dbReference>
<evidence type="ECO:0000259" key="3">
    <source>
        <dbReference type="Pfam" id="PF07687"/>
    </source>
</evidence>
<comment type="caution">
    <text evidence="4">The sequence shown here is derived from an EMBL/GenBank/DDBJ whole genome shotgun (WGS) entry which is preliminary data.</text>
</comment>
<name>A0A6L6YKW6_9BURK</name>
<dbReference type="AlphaFoldDB" id="A0A6L6YKW6"/>
<dbReference type="EMBL" id="WSRP01000028">
    <property type="protein sequence ID" value="MVX57338.1"/>
    <property type="molecule type" value="Genomic_DNA"/>
</dbReference>
<dbReference type="SUPFAM" id="SSF55031">
    <property type="entry name" value="Bacterial exopeptidase dimerisation domain"/>
    <property type="match status" value="1"/>
</dbReference>